<reference evidence="9" key="1">
    <citation type="journal article" date="2020" name="bioRxiv">
        <title>Chromosome-level reference genome of the European wasp spider Argiope bruennichi: a resource for studies on range expansion and evolutionary adaptation.</title>
        <authorList>
            <person name="Sheffer M.M."/>
            <person name="Hoppe A."/>
            <person name="Krehenwinkel H."/>
            <person name="Uhl G."/>
            <person name="Kuss A.W."/>
            <person name="Jensen L."/>
            <person name="Jensen C."/>
            <person name="Gillespie R.G."/>
            <person name="Hoff K.J."/>
            <person name="Prost S."/>
        </authorList>
    </citation>
    <scope>NUCLEOTIDE SEQUENCE</scope>
</reference>
<comment type="caution">
    <text evidence="7">Lacks conserved residue(s) required for the propagation of feature annotation.</text>
</comment>
<dbReference type="EMBL" id="JABXBU010002231">
    <property type="protein sequence ID" value="KAF8763473.1"/>
    <property type="molecule type" value="Genomic_DNA"/>
</dbReference>
<evidence type="ECO:0000313" key="9">
    <source>
        <dbReference type="EMBL" id="KAF8763473.1"/>
    </source>
</evidence>
<dbReference type="PANTHER" id="PTHR10559">
    <property type="entry name" value="TRANSCOBALAMIN-1/GASTRIC INTRINSIC FACTOR"/>
    <property type="match status" value="1"/>
</dbReference>
<accession>A0A8T0DZ63</accession>
<gene>
    <name evidence="9" type="ORF">HNY73_021657</name>
</gene>
<sequence>MGGAPNSTETLTHLTKGPDEIIMGDEEHLVLCFVSDAIEFVNRNVAVMGILYPWQHCAASIFFRLIFMCHAVHCQNCETERNASGKIFSDGKFSSFEKCWTIPVPADHVIRLKFESINSNLSCVDDYVKITVTGTSDVYIFCSSNYSKSPITAFATVTVVHFVRKVYSNSTFELEYIVRTGLLTIDGVSEAREKAVSWLIQKRTGAWGWRENTPRAVVALYLAAAATFNGTVLEEELMAKEASLRTAVSLLRPSLTNSELSMFINALLVTCHSPRQFYGNNLVKRLKEQVEESGNFTHPLAYLTLCNANESWPLRAISDLNSILSSDSEYPFVKDLQAMALVALSCEANRTSNITNNMLSNSTLTLYKATIQHFKKLQTHDGSFGNVYTTALITQALLSSGQELAKDWNLTATVKYLIKELNSPSVNFLAIYLTLPILNENTLVNISNVDCSDNPRTHRDDLVNEVGDYLGAKIRVAYSLYIGDEKDVIHSISLRVPENYTAAEVMELAAIEDPKYKFEWKTMLGKMYVYEIANITNDPEAGKFWLLYISSTNSEPLFHLTKGPDEVIMGDGQRLILWYKTATI</sequence>
<dbReference type="Gene3D" id="2.60.120.290">
    <property type="entry name" value="Spermadhesin, CUB domain"/>
    <property type="match status" value="1"/>
</dbReference>
<keyword evidence="4 6" id="KW-1015">Disulfide bond</keyword>
<dbReference type="InterPro" id="IPR002157">
    <property type="entry name" value="Cbl-bd_prot"/>
</dbReference>
<evidence type="ECO:0000256" key="2">
    <source>
        <dbReference type="ARBA" id="ARBA00022525"/>
    </source>
</evidence>
<dbReference type="GO" id="GO:0031419">
    <property type="term" value="F:cobalamin binding"/>
    <property type="evidence" value="ECO:0007669"/>
    <property type="project" value="InterPro"/>
</dbReference>
<feature type="binding site" evidence="5">
    <location>
        <begin position="545"/>
        <end position="547"/>
    </location>
    <ligand>
        <name>cyanocob(III)alamin</name>
        <dbReference type="ChEBI" id="CHEBI:17439"/>
    </ligand>
</feature>
<feature type="binding site" evidence="5">
    <location>
        <begin position="528"/>
        <end position="529"/>
    </location>
    <ligand>
        <name>cyanocob(III)alamin</name>
        <dbReference type="ChEBI" id="CHEBI:17439"/>
    </ligand>
</feature>
<dbReference type="GO" id="GO:0015889">
    <property type="term" value="P:cobalamin transport"/>
    <property type="evidence" value="ECO:0007669"/>
    <property type="project" value="InterPro"/>
</dbReference>
<feature type="disulfide bond" evidence="6">
    <location>
        <begin position="306"/>
        <end position="346"/>
    </location>
</feature>
<comment type="subcellular location">
    <subcellularLocation>
        <location evidence="1">Secreted</location>
    </subcellularLocation>
</comment>
<dbReference type="InterPro" id="IPR051588">
    <property type="entry name" value="Cobalamin_Transport"/>
</dbReference>
<reference evidence="9" key="2">
    <citation type="submission" date="2020-06" db="EMBL/GenBank/DDBJ databases">
        <authorList>
            <person name="Sheffer M."/>
        </authorList>
    </citation>
    <scope>NUCLEOTIDE SEQUENCE</scope>
</reference>
<dbReference type="Gene3D" id="2.170.130.30">
    <property type="match status" value="1"/>
</dbReference>
<dbReference type="SUPFAM" id="SSF48239">
    <property type="entry name" value="Terpenoid cyclases/Protein prenyltransferases"/>
    <property type="match status" value="1"/>
</dbReference>
<dbReference type="PANTHER" id="PTHR10559:SF18">
    <property type="entry name" value="TRANSCOBALAMIN II"/>
    <property type="match status" value="1"/>
</dbReference>
<evidence type="ECO:0000259" key="8">
    <source>
        <dbReference type="PROSITE" id="PS01180"/>
    </source>
</evidence>
<dbReference type="Pfam" id="PF01122">
    <property type="entry name" value="Cobalamin_bind"/>
    <property type="match status" value="1"/>
</dbReference>
<dbReference type="PROSITE" id="PS01180">
    <property type="entry name" value="CUB"/>
    <property type="match status" value="1"/>
</dbReference>
<evidence type="ECO:0000256" key="6">
    <source>
        <dbReference type="PIRSR" id="PIRSR602157-2"/>
    </source>
</evidence>
<feature type="binding site" evidence="5">
    <location>
        <position position="386"/>
    </location>
    <ligand>
        <name>cyanocob(III)alamin</name>
        <dbReference type="ChEBI" id="CHEBI:17439"/>
    </ligand>
</feature>
<evidence type="ECO:0000256" key="7">
    <source>
        <dbReference type="PROSITE-ProRule" id="PRU00059"/>
    </source>
</evidence>
<dbReference type="AlphaFoldDB" id="A0A8T0DZ63"/>
<evidence type="ECO:0000256" key="4">
    <source>
        <dbReference type="ARBA" id="ARBA00023157"/>
    </source>
</evidence>
<evidence type="ECO:0000313" key="10">
    <source>
        <dbReference type="Proteomes" id="UP000807504"/>
    </source>
</evidence>
<evidence type="ECO:0000256" key="5">
    <source>
        <dbReference type="PIRSR" id="PIRSR602157-1"/>
    </source>
</evidence>
<evidence type="ECO:0000256" key="3">
    <source>
        <dbReference type="ARBA" id="ARBA00022729"/>
    </source>
</evidence>
<dbReference type="SUPFAM" id="SSF49854">
    <property type="entry name" value="Spermadhesin, CUB domain"/>
    <property type="match status" value="1"/>
</dbReference>
<feature type="binding site" evidence="5">
    <location>
        <position position="335"/>
    </location>
    <ligand>
        <name>cyanocob(III)alamin</name>
        <dbReference type="ChEBI" id="CHEBI:17439"/>
    </ligand>
</feature>
<proteinExistence type="predicted"/>
<organism evidence="9 10">
    <name type="scientific">Argiope bruennichi</name>
    <name type="common">Wasp spider</name>
    <name type="synonym">Aranea bruennichi</name>
    <dbReference type="NCBI Taxonomy" id="94029"/>
    <lineage>
        <taxon>Eukaryota</taxon>
        <taxon>Metazoa</taxon>
        <taxon>Ecdysozoa</taxon>
        <taxon>Arthropoda</taxon>
        <taxon>Chelicerata</taxon>
        <taxon>Arachnida</taxon>
        <taxon>Araneae</taxon>
        <taxon>Araneomorphae</taxon>
        <taxon>Entelegynae</taxon>
        <taxon>Araneoidea</taxon>
        <taxon>Araneidae</taxon>
        <taxon>Argiope</taxon>
    </lineage>
</organism>
<dbReference type="Proteomes" id="UP000807504">
    <property type="component" value="Unassembled WGS sequence"/>
</dbReference>
<protein>
    <recommendedName>
        <fullName evidence="8">CUB domain-containing protein</fullName>
    </recommendedName>
</protein>
<evidence type="ECO:0000256" key="1">
    <source>
        <dbReference type="ARBA" id="ARBA00004613"/>
    </source>
</evidence>
<dbReference type="InterPro" id="IPR000859">
    <property type="entry name" value="CUB_dom"/>
</dbReference>
<dbReference type="GO" id="GO:0005615">
    <property type="term" value="C:extracellular space"/>
    <property type="evidence" value="ECO:0007669"/>
    <property type="project" value="TreeGrafter"/>
</dbReference>
<comment type="caution">
    <text evidence="9">The sequence shown here is derived from an EMBL/GenBank/DDBJ whole genome shotgun (WGS) entry which is preliminary data.</text>
</comment>
<name>A0A8T0DZ63_ARGBR</name>
<keyword evidence="2" id="KW-0964">Secreted</keyword>
<dbReference type="InterPro" id="IPR035914">
    <property type="entry name" value="Sperma_CUB_dom_sf"/>
</dbReference>
<keyword evidence="5" id="KW-0170">Cobalt</keyword>
<dbReference type="InterPro" id="IPR008930">
    <property type="entry name" value="Terpenoid_cyclase/PrenylTrfase"/>
</dbReference>
<keyword evidence="3" id="KW-0732">Signal</keyword>
<dbReference type="Gene3D" id="1.50.10.20">
    <property type="match status" value="1"/>
</dbReference>
<keyword evidence="10" id="KW-1185">Reference proteome</keyword>
<feature type="domain" description="CUB" evidence="8">
    <location>
        <begin position="74"/>
        <end position="179"/>
    </location>
</feature>